<accession>A0AAV7MYE1</accession>
<keyword evidence="1" id="KW-1133">Transmembrane helix</keyword>
<gene>
    <name evidence="2" type="ORF">NDU88_006126</name>
</gene>
<keyword evidence="3" id="KW-1185">Reference proteome</keyword>
<proteinExistence type="predicted"/>
<reference evidence="2" key="1">
    <citation type="journal article" date="2022" name="bioRxiv">
        <title>Sequencing and chromosome-scale assembly of the giantPleurodeles waltlgenome.</title>
        <authorList>
            <person name="Brown T."/>
            <person name="Elewa A."/>
            <person name="Iarovenko S."/>
            <person name="Subramanian E."/>
            <person name="Araus A.J."/>
            <person name="Petzold A."/>
            <person name="Susuki M."/>
            <person name="Suzuki K.-i.T."/>
            <person name="Hayashi T."/>
            <person name="Toyoda A."/>
            <person name="Oliveira C."/>
            <person name="Osipova E."/>
            <person name="Leigh N.D."/>
            <person name="Simon A."/>
            <person name="Yun M.H."/>
        </authorList>
    </citation>
    <scope>NUCLEOTIDE SEQUENCE</scope>
    <source>
        <strain evidence="2">20211129_DDA</strain>
        <tissue evidence="2">Liver</tissue>
    </source>
</reference>
<keyword evidence="1" id="KW-0472">Membrane</keyword>
<evidence type="ECO:0000313" key="2">
    <source>
        <dbReference type="EMBL" id="KAJ1108756.1"/>
    </source>
</evidence>
<evidence type="ECO:0000313" key="3">
    <source>
        <dbReference type="Proteomes" id="UP001066276"/>
    </source>
</evidence>
<name>A0AAV7MYE1_PLEWA</name>
<keyword evidence="1" id="KW-0812">Transmembrane</keyword>
<sequence length="100" mass="10910">MVQPIGAVLGAVLGFMGWYVGSLGLLYVNGGHFKLSPFCGDTVVGLVGKGCTGGEFMYRRLEQVEAETENGHMTDENGWEENMTRELQIGRGWTVAGLRR</sequence>
<dbReference type="AlphaFoldDB" id="A0AAV7MYE1"/>
<dbReference type="Proteomes" id="UP001066276">
    <property type="component" value="Chromosome 9"/>
</dbReference>
<evidence type="ECO:0000256" key="1">
    <source>
        <dbReference type="SAM" id="Phobius"/>
    </source>
</evidence>
<feature type="transmembrane region" description="Helical" evidence="1">
    <location>
        <begin position="6"/>
        <end position="28"/>
    </location>
</feature>
<protein>
    <submittedName>
        <fullName evidence="2">Uncharacterized protein</fullName>
    </submittedName>
</protein>
<organism evidence="2 3">
    <name type="scientific">Pleurodeles waltl</name>
    <name type="common">Iberian ribbed newt</name>
    <dbReference type="NCBI Taxonomy" id="8319"/>
    <lineage>
        <taxon>Eukaryota</taxon>
        <taxon>Metazoa</taxon>
        <taxon>Chordata</taxon>
        <taxon>Craniata</taxon>
        <taxon>Vertebrata</taxon>
        <taxon>Euteleostomi</taxon>
        <taxon>Amphibia</taxon>
        <taxon>Batrachia</taxon>
        <taxon>Caudata</taxon>
        <taxon>Salamandroidea</taxon>
        <taxon>Salamandridae</taxon>
        <taxon>Pleurodelinae</taxon>
        <taxon>Pleurodeles</taxon>
    </lineage>
</organism>
<comment type="caution">
    <text evidence="2">The sequence shown here is derived from an EMBL/GenBank/DDBJ whole genome shotgun (WGS) entry which is preliminary data.</text>
</comment>
<dbReference type="EMBL" id="JANPWB010000013">
    <property type="protein sequence ID" value="KAJ1108756.1"/>
    <property type="molecule type" value="Genomic_DNA"/>
</dbReference>